<dbReference type="RefSeq" id="YP_009489698.1">
    <property type="nucleotide sequence ID" value="NC_037876.1"/>
</dbReference>
<evidence type="ECO:0000256" key="7">
    <source>
        <dbReference type="ARBA" id="ARBA00022692"/>
    </source>
</evidence>
<dbReference type="CTD" id="4536"/>
<keyword evidence="9 17" id="KW-1278">Translocase</keyword>
<accession>A0A343X871</accession>
<keyword evidence="13 17" id="KW-0830">Ubiquinone</keyword>
<comment type="catalytic activity">
    <reaction evidence="16 17">
        <text>a ubiquinone + NADH + 5 H(+)(in) = a ubiquinol + NAD(+) + 4 H(+)(out)</text>
        <dbReference type="Rhea" id="RHEA:29091"/>
        <dbReference type="Rhea" id="RHEA-COMP:9565"/>
        <dbReference type="Rhea" id="RHEA-COMP:9566"/>
        <dbReference type="ChEBI" id="CHEBI:15378"/>
        <dbReference type="ChEBI" id="CHEBI:16389"/>
        <dbReference type="ChEBI" id="CHEBI:17976"/>
        <dbReference type="ChEBI" id="CHEBI:57540"/>
        <dbReference type="ChEBI" id="CHEBI:57945"/>
        <dbReference type="EC" id="7.1.1.2"/>
    </reaction>
</comment>
<dbReference type="PANTHER" id="PTHR46552:SF1">
    <property type="entry name" value="NADH-UBIQUINONE OXIDOREDUCTASE CHAIN 2"/>
    <property type="match status" value="1"/>
</dbReference>
<evidence type="ECO:0000256" key="1">
    <source>
        <dbReference type="ARBA" id="ARBA00004448"/>
    </source>
</evidence>
<dbReference type="GO" id="GO:0006120">
    <property type="term" value="P:mitochondrial electron transport, NADH to ubiquinone"/>
    <property type="evidence" value="ECO:0007669"/>
    <property type="project" value="InterPro"/>
</dbReference>
<sequence length="313" mass="35325">MWPISLFFSFFMILGIFLMLSSLNWMSIWVGLELNLFGFLPLMLMPGVSSTAEASMKYFLVQAFGSGIFLSYSFFSYFFFSSFASLSYLFILVSLALKVGLSPFFSWFPHVMVNLSWSNCVILNTLQKIGPILLFSNFFSMNFLIMIMVASNAIFGATMGYLQSFIRSIMAYSSMVHLGWILSIGMISIYATLTYTLLYFILSSCIFIFAATISSDRWSIFTKMFILVCSLLSLGGLPPLTGFMMKMIGMVILLKSNLVILLSLMLLSSILSIIFYLNLLFFWSSSHKQTKLSVKMFEGIFLILTTFGLIAIA</sequence>
<feature type="domain" description="NADH:quinone oxidoreductase/Mrp antiporter transmembrane" evidence="18">
    <location>
        <begin position="22"/>
        <end position="271"/>
    </location>
</feature>
<feature type="transmembrane region" description="Helical" evidence="17">
    <location>
        <begin position="169"/>
        <end position="191"/>
    </location>
</feature>
<protein>
    <recommendedName>
        <fullName evidence="4 17">NADH-ubiquinone oxidoreductase chain 2</fullName>
        <ecNumber evidence="3 17">7.1.1.2</ecNumber>
    </recommendedName>
</protein>
<keyword evidence="14 17" id="KW-0496">Mitochondrion</keyword>
<dbReference type="GO" id="GO:0005743">
    <property type="term" value="C:mitochondrial inner membrane"/>
    <property type="evidence" value="ECO:0007669"/>
    <property type="project" value="UniProtKB-SubCell"/>
</dbReference>
<keyword evidence="7 17" id="KW-0812">Transmembrane</keyword>
<feature type="transmembrane region" description="Helical" evidence="17">
    <location>
        <begin position="225"/>
        <end position="252"/>
    </location>
</feature>
<feature type="transmembrane region" description="Helical" evidence="17">
    <location>
        <begin position="58"/>
        <end position="80"/>
    </location>
</feature>
<evidence type="ECO:0000256" key="17">
    <source>
        <dbReference type="RuleBase" id="RU003403"/>
    </source>
</evidence>
<evidence type="ECO:0000256" key="9">
    <source>
        <dbReference type="ARBA" id="ARBA00022967"/>
    </source>
</evidence>
<keyword evidence="8 17" id="KW-0999">Mitochondrion inner membrane</keyword>
<evidence type="ECO:0000256" key="8">
    <source>
        <dbReference type="ARBA" id="ARBA00022792"/>
    </source>
</evidence>
<organism evidence="19">
    <name type="scientific">Falcidens acutargatus</name>
    <dbReference type="NCBI Taxonomy" id="2079778"/>
    <lineage>
        <taxon>Eukaryota</taxon>
        <taxon>Metazoa</taxon>
        <taxon>Spiralia</taxon>
        <taxon>Lophotrochozoa</taxon>
        <taxon>Mollusca</taxon>
        <taxon>Aplacophora</taxon>
        <taxon>Caudofoveata</taxon>
        <taxon>Chaetodermatida</taxon>
        <taxon>Chaetodermatidae</taxon>
        <taxon>Falcidens</taxon>
    </lineage>
</organism>
<feature type="transmembrane region" description="Helical" evidence="17">
    <location>
        <begin position="6"/>
        <end position="25"/>
    </location>
</feature>
<name>A0A343X871_9MOLL</name>
<dbReference type="PRINTS" id="PR01436">
    <property type="entry name" value="NADHDHGNASE2"/>
</dbReference>
<proteinExistence type="inferred from homology"/>
<comment type="subcellular location">
    <subcellularLocation>
        <location evidence="1 17">Mitochondrion inner membrane</location>
        <topology evidence="1 17">Multi-pass membrane protein</topology>
    </subcellularLocation>
</comment>
<feature type="transmembrane region" description="Helical" evidence="17">
    <location>
        <begin position="197"/>
        <end position="213"/>
    </location>
</feature>
<dbReference type="GO" id="GO:0008137">
    <property type="term" value="F:NADH dehydrogenase (ubiquinone) activity"/>
    <property type="evidence" value="ECO:0007669"/>
    <property type="project" value="UniProtKB-EC"/>
</dbReference>
<evidence type="ECO:0000256" key="15">
    <source>
        <dbReference type="ARBA" id="ARBA00023136"/>
    </source>
</evidence>
<evidence type="ECO:0000256" key="3">
    <source>
        <dbReference type="ARBA" id="ARBA00012944"/>
    </source>
</evidence>
<evidence type="ECO:0000256" key="2">
    <source>
        <dbReference type="ARBA" id="ARBA00007012"/>
    </source>
</evidence>
<dbReference type="PANTHER" id="PTHR46552">
    <property type="entry name" value="NADH-UBIQUINONE OXIDOREDUCTASE CHAIN 2"/>
    <property type="match status" value="1"/>
</dbReference>
<gene>
    <name evidence="19" type="primary">ND2</name>
</gene>
<keyword evidence="12 17" id="KW-0520">NAD</keyword>
<evidence type="ECO:0000256" key="16">
    <source>
        <dbReference type="ARBA" id="ARBA00049551"/>
    </source>
</evidence>
<geneLocation type="mitochondrion" evidence="19"/>
<dbReference type="EMBL" id="MF568514">
    <property type="protein sequence ID" value="AWH02130.1"/>
    <property type="molecule type" value="Genomic_DNA"/>
</dbReference>
<feature type="transmembrane region" description="Helical" evidence="17">
    <location>
        <begin position="294"/>
        <end position="312"/>
    </location>
</feature>
<dbReference type="EC" id="7.1.1.2" evidence="3 17"/>
<dbReference type="AlphaFoldDB" id="A0A343X871"/>
<evidence type="ECO:0000256" key="12">
    <source>
        <dbReference type="ARBA" id="ARBA00023027"/>
    </source>
</evidence>
<evidence type="ECO:0000256" key="14">
    <source>
        <dbReference type="ARBA" id="ARBA00023128"/>
    </source>
</evidence>
<evidence type="ECO:0000256" key="5">
    <source>
        <dbReference type="ARBA" id="ARBA00022448"/>
    </source>
</evidence>
<comment type="function">
    <text evidence="17">Core subunit of the mitochondrial membrane respiratory chain NADH dehydrogenase (Complex I) which catalyzes electron transfer from NADH through the respiratory chain, using ubiquinone as an electron acceptor. Essential for the catalytic activity and assembly of complex I.</text>
</comment>
<dbReference type="InterPro" id="IPR001750">
    <property type="entry name" value="ND/Mrp_TM"/>
</dbReference>
<evidence type="ECO:0000313" key="19">
    <source>
        <dbReference type="EMBL" id="AWH02130.1"/>
    </source>
</evidence>
<dbReference type="InterPro" id="IPR050175">
    <property type="entry name" value="Complex_I_Subunit_2"/>
</dbReference>
<keyword evidence="5" id="KW-0813">Transport</keyword>
<reference evidence="19" key="1">
    <citation type="journal article" date="2018" name="Mol. Phylogenet. Evol.">
        <title>Mitogenomics reveals phylogenetic relationships of caudofoveate aplacophoran molluscs.</title>
        <authorList>
            <person name="Mikkelsen N.T."/>
            <person name="Kocot K.M."/>
            <person name="Halanych K.M."/>
        </authorList>
    </citation>
    <scope>NUCLEOTIDE SEQUENCE</scope>
</reference>
<dbReference type="Pfam" id="PF00361">
    <property type="entry name" value="Proton_antipo_M"/>
    <property type="match status" value="1"/>
</dbReference>
<evidence type="ECO:0000256" key="13">
    <source>
        <dbReference type="ARBA" id="ARBA00023075"/>
    </source>
</evidence>
<comment type="similarity">
    <text evidence="2 17">Belongs to the complex I subunit 2 family.</text>
</comment>
<evidence type="ECO:0000256" key="4">
    <source>
        <dbReference type="ARBA" id="ARBA00021008"/>
    </source>
</evidence>
<feature type="transmembrane region" description="Helical" evidence="17">
    <location>
        <begin position="258"/>
        <end position="282"/>
    </location>
</feature>
<keyword evidence="11 17" id="KW-1133">Transmembrane helix</keyword>
<feature type="transmembrane region" description="Helical" evidence="17">
    <location>
        <begin position="87"/>
        <end position="108"/>
    </location>
</feature>
<evidence type="ECO:0000259" key="18">
    <source>
        <dbReference type="Pfam" id="PF00361"/>
    </source>
</evidence>
<evidence type="ECO:0000256" key="11">
    <source>
        <dbReference type="ARBA" id="ARBA00022989"/>
    </source>
</evidence>
<keyword evidence="10 17" id="KW-0249">Electron transport</keyword>
<keyword evidence="6 17" id="KW-0679">Respiratory chain</keyword>
<evidence type="ECO:0000256" key="6">
    <source>
        <dbReference type="ARBA" id="ARBA00022660"/>
    </source>
</evidence>
<keyword evidence="15 17" id="KW-0472">Membrane</keyword>
<dbReference type="GeneID" id="36947706"/>
<evidence type="ECO:0000256" key="10">
    <source>
        <dbReference type="ARBA" id="ARBA00022982"/>
    </source>
</evidence>
<dbReference type="InterPro" id="IPR003917">
    <property type="entry name" value="NADH_UbQ_OxRdtase_chain2"/>
</dbReference>